<comment type="caution">
    <text evidence="2">The sequence shown here is derived from an EMBL/GenBank/DDBJ whole genome shotgun (WGS) entry which is preliminary data.</text>
</comment>
<organism evidence="2 3">
    <name type="scientific">Mycena pura</name>
    <dbReference type="NCBI Taxonomy" id="153505"/>
    <lineage>
        <taxon>Eukaryota</taxon>
        <taxon>Fungi</taxon>
        <taxon>Dikarya</taxon>
        <taxon>Basidiomycota</taxon>
        <taxon>Agaricomycotina</taxon>
        <taxon>Agaricomycetes</taxon>
        <taxon>Agaricomycetidae</taxon>
        <taxon>Agaricales</taxon>
        <taxon>Marasmiineae</taxon>
        <taxon>Mycenaceae</taxon>
        <taxon>Mycena</taxon>
    </lineage>
</organism>
<reference evidence="2" key="1">
    <citation type="submission" date="2023-03" db="EMBL/GenBank/DDBJ databases">
        <title>Massive genome expansion in bonnet fungi (Mycena s.s.) driven by repeated elements and novel gene families across ecological guilds.</title>
        <authorList>
            <consortium name="Lawrence Berkeley National Laboratory"/>
            <person name="Harder C.B."/>
            <person name="Miyauchi S."/>
            <person name="Viragh M."/>
            <person name="Kuo A."/>
            <person name="Thoen E."/>
            <person name="Andreopoulos B."/>
            <person name="Lu D."/>
            <person name="Skrede I."/>
            <person name="Drula E."/>
            <person name="Henrissat B."/>
            <person name="Morin E."/>
            <person name="Kohler A."/>
            <person name="Barry K."/>
            <person name="LaButti K."/>
            <person name="Morin E."/>
            <person name="Salamov A."/>
            <person name="Lipzen A."/>
            <person name="Mereny Z."/>
            <person name="Hegedus B."/>
            <person name="Baldrian P."/>
            <person name="Stursova M."/>
            <person name="Weitz H."/>
            <person name="Taylor A."/>
            <person name="Grigoriev I.V."/>
            <person name="Nagy L.G."/>
            <person name="Martin F."/>
            <person name="Kauserud H."/>
        </authorList>
    </citation>
    <scope>NUCLEOTIDE SEQUENCE</scope>
    <source>
        <strain evidence="2">9144</strain>
    </source>
</reference>
<sequence>MASLADALDALLRRINNEFTTDNAGRAALLTALEATDHRPLVGVLLEMNAPLGRPLLATHPWTVKHCCLGPSLTTSTHYRAHTNYSAPPTAASGAPTPSSSAGTSTLPTVPAPGPTRKAASAAATTSAASILPGPCSCPGPGPPFPLVGGAVPPIPAFLANSPPADNGPFTSIGIGELCGDSGIFDANDARFA</sequence>
<dbReference type="Proteomes" id="UP001219525">
    <property type="component" value="Unassembled WGS sequence"/>
</dbReference>
<evidence type="ECO:0000313" key="3">
    <source>
        <dbReference type="Proteomes" id="UP001219525"/>
    </source>
</evidence>
<accession>A0AAD6UYB8</accession>
<evidence type="ECO:0000313" key="2">
    <source>
        <dbReference type="EMBL" id="KAJ7194763.1"/>
    </source>
</evidence>
<evidence type="ECO:0000256" key="1">
    <source>
        <dbReference type="SAM" id="MobiDB-lite"/>
    </source>
</evidence>
<name>A0AAD6UYB8_9AGAR</name>
<dbReference type="AlphaFoldDB" id="A0AAD6UYB8"/>
<keyword evidence="3" id="KW-1185">Reference proteome</keyword>
<gene>
    <name evidence="2" type="ORF">GGX14DRAFT_576208</name>
</gene>
<dbReference type="EMBL" id="JARJCW010000096">
    <property type="protein sequence ID" value="KAJ7194763.1"/>
    <property type="molecule type" value="Genomic_DNA"/>
</dbReference>
<feature type="compositionally biased region" description="Low complexity" evidence="1">
    <location>
        <begin position="87"/>
        <end position="109"/>
    </location>
</feature>
<feature type="region of interest" description="Disordered" evidence="1">
    <location>
        <begin position="87"/>
        <end position="124"/>
    </location>
</feature>
<protein>
    <submittedName>
        <fullName evidence="2">Uncharacterized protein</fullName>
    </submittedName>
</protein>
<proteinExistence type="predicted"/>